<evidence type="ECO:0000256" key="3">
    <source>
        <dbReference type="ARBA" id="ARBA00022692"/>
    </source>
</evidence>
<comment type="caution">
    <text evidence="8">The sequence shown here is derived from an EMBL/GenBank/DDBJ whole genome shotgun (WGS) entry which is preliminary data.</text>
</comment>
<keyword evidence="4 6" id="KW-1133">Transmembrane helix</keyword>
<proteinExistence type="inferred from homology"/>
<keyword evidence="3 6" id="KW-0812">Transmembrane</keyword>
<dbReference type="Pfam" id="PF02790">
    <property type="entry name" value="COX2_TM"/>
    <property type="match status" value="1"/>
</dbReference>
<sequence>MLVHTSWHFNEQTNPITQKIVHGTTIEIIRTIFPSTIPLFIAIPLFALCILNGWAISKPLLSKLLVINDIRGHLLTRVIYVQ</sequence>
<dbReference type="InterPro" id="IPR036257">
    <property type="entry name" value="Cyt_c_oxidase_su2_TM_sf"/>
</dbReference>
<evidence type="ECO:0000313" key="9">
    <source>
        <dbReference type="Proteomes" id="UP000823388"/>
    </source>
</evidence>
<feature type="transmembrane region" description="Helical" evidence="6">
    <location>
        <begin position="37"/>
        <end position="56"/>
    </location>
</feature>
<name>A0A8T0UAY0_PANVG</name>
<dbReference type="GO" id="GO:0016020">
    <property type="term" value="C:membrane"/>
    <property type="evidence" value="ECO:0007669"/>
    <property type="project" value="UniProtKB-SubCell"/>
</dbReference>
<dbReference type="Proteomes" id="UP000823388">
    <property type="component" value="Chromosome 3N"/>
</dbReference>
<evidence type="ECO:0000313" key="8">
    <source>
        <dbReference type="EMBL" id="KAG2619218.1"/>
    </source>
</evidence>
<organism evidence="8 9">
    <name type="scientific">Panicum virgatum</name>
    <name type="common">Blackwell switchgrass</name>
    <dbReference type="NCBI Taxonomy" id="38727"/>
    <lineage>
        <taxon>Eukaryota</taxon>
        <taxon>Viridiplantae</taxon>
        <taxon>Streptophyta</taxon>
        <taxon>Embryophyta</taxon>
        <taxon>Tracheophyta</taxon>
        <taxon>Spermatophyta</taxon>
        <taxon>Magnoliopsida</taxon>
        <taxon>Liliopsida</taxon>
        <taxon>Poales</taxon>
        <taxon>Poaceae</taxon>
        <taxon>PACMAD clade</taxon>
        <taxon>Panicoideae</taxon>
        <taxon>Panicodae</taxon>
        <taxon>Paniceae</taxon>
        <taxon>Panicinae</taxon>
        <taxon>Panicum</taxon>
        <taxon>Panicum sect. Hiantes</taxon>
    </lineage>
</organism>
<evidence type="ECO:0000256" key="4">
    <source>
        <dbReference type="ARBA" id="ARBA00022989"/>
    </source>
</evidence>
<evidence type="ECO:0000256" key="2">
    <source>
        <dbReference type="ARBA" id="ARBA00007866"/>
    </source>
</evidence>
<evidence type="ECO:0000256" key="6">
    <source>
        <dbReference type="SAM" id="Phobius"/>
    </source>
</evidence>
<dbReference type="PROSITE" id="PS50999">
    <property type="entry name" value="COX2_TM"/>
    <property type="match status" value="1"/>
</dbReference>
<evidence type="ECO:0000256" key="1">
    <source>
        <dbReference type="ARBA" id="ARBA00004141"/>
    </source>
</evidence>
<dbReference type="AlphaFoldDB" id="A0A8T0UAY0"/>
<accession>A0A8T0UAY0</accession>
<dbReference type="EMBL" id="CM029042">
    <property type="protein sequence ID" value="KAG2619218.1"/>
    <property type="molecule type" value="Genomic_DNA"/>
</dbReference>
<feature type="domain" description="Cytochrome oxidase subunit II transmembrane region profile" evidence="7">
    <location>
        <begin position="1"/>
        <end position="56"/>
    </location>
</feature>
<comment type="similarity">
    <text evidence="2">Belongs to the cytochrome c oxidase subunit 2 family.</text>
</comment>
<dbReference type="SUPFAM" id="SSF81464">
    <property type="entry name" value="Cytochrome c oxidase subunit II-like, transmembrane region"/>
    <property type="match status" value="1"/>
</dbReference>
<protein>
    <recommendedName>
        <fullName evidence="7">Cytochrome oxidase subunit II transmembrane region profile domain-containing protein</fullName>
    </recommendedName>
</protein>
<dbReference type="PANTHER" id="PTHR22888:SF9">
    <property type="entry name" value="CYTOCHROME C OXIDASE SUBUNIT 2"/>
    <property type="match status" value="1"/>
</dbReference>
<evidence type="ECO:0000259" key="7">
    <source>
        <dbReference type="PROSITE" id="PS50999"/>
    </source>
</evidence>
<reference evidence="8" key="1">
    <citation type="submission" date="2020-05" db="EMBL/GenBank/DDBJ databases">
        <title>WGS assembly of Panicum virgatum.</title>
        <authorList>
            <person name="Lovell J.T."/>
            <person name="Jenkins J."/>
            <person name="Shu S."/>
            <person name="Juenger T.E."/>
            <person name="Schmutz J."/>
        </authorList>
    </citation>
    <scope>NUCLEOTIDE SEQUENCE</scope>
    <source>
        <strain evidence="8">AP13</strain>
    </source>
</reference>
<dbReference type="GO" id="GO:0004129">
    <property type="term" value="F:cytochrome-c oxidase activity"/>
    <property type="evidence" value="ECO:0007669"/>
    <property type="project" value="InterPro"/>
</dbReference>
<dbReference type="Gene3D" id="1.10.287.90">
    <property type="match status" value="1"/>
</dbReference>
<keyword evidence="9" id="KW-1185">Reference proteome</keyword>
<dbReference type="PANTHER" id="PTHR22888">
    <property type="entry name" value="CYTOCHROME C OXIDASE, SUBUNIT II"/>
    <property type="match status" value="1"/>
</dbReference>
<dbReference type="InterPro" id="IPR011759">
    <property type="entry name" value="Cyt_c_oxidase_su2_TM_dom"/>
</dbReference>
<dbReference type="GO" id="GO:0042773">
    <property type="term" value="P:ATP synthesis coupled electron transport"/>
    <property type="evidence" value="ECO:0007669"/>
    <property type="project" value="TreeGrafter"/>
</dbReference>
<keyword evidence="5 6" id="KW-0472">Membrane</keyword>
<evidence type="ECO:0000256" key="5">
    <source>
        <dbReference type="ARBA" id="ARBA00023136"/>
    </source>
</evidence>
<gene>
    <name evidence="8" type="ORF">PVAP13_3NG140868</name>
</gene>
<dbReference type="InterPro" id="IPR045187">
    <property type="entry name" value="CcO_II"/>
</dbReference>
<comment type="subcellular location">
    <subcellularLocation>
        <location evidence="1">Membrane</location>
        <topology evidence="1">Multi-pass membrane protein</topology>
    </subcellularLocation>
</comment>